<organism evidence="2 3">
    <name type="scientific">Polyangium spumosum</name>
    <dbReference type="NCBI Taxonomy" id="889282"/>
    <lineage>
        <taxon>Bacteria</taxon>
        <taxon>Pseudomonadati</taxon>
        <taxon>Myxococcota</taxon>
        <taxon>Polyangia</taxon>
        <taxon>Polyangiales</taxon>
        <taxon>Polyangiaceae</taxon>
        <taxon>Polyangium</taxon>
    </lineage>
</organism>
<feature type="compositionally biased region" description="Basic and acidic residues" evidence="1">
    <location>
        <begin position="11"/>
        <end position="24"/>
    </location>
</feature>
<dbReference type="EMBL" id="WJIE01000045">
    <property type="protein sequence ID" value="MRG98638.1"/>
    <property type="molecule type" value="Genomic_DNA"/>
</dbReference>
<proteinExistence type="predicted"/>
<feature type="region of interest" description="Disordered" evidence="1">
    <location>
        <begin position="1"/>
        <end position="28"/>
    </location>
</feature>
<reference evidence="2 3" key="1">
    <citation type="submission" date="2019-10" db="EMBL/GenBank/DDBJ databases">
        <title>A soil myxobacterium in the family Polyangiaceae.</title>
        <authorList>
            <person name="Li Y."/>
            <person name="Wang J."/>
        </authorList>
    </citation>
    <scope>NUCLEOTIDE SEQUENCE [LARGE SCALE GENOMIC DNA]</scope>
    <source>
        <strain evidence="2 3">DSM 14734</strain>
    </source>
</reference>
<evidence type="ECO:0000313" key="3">
    <source>
        <dbReference type="Proteomes" id="UP000440224"/>
    </source>
</evidence>
<dbReference type="Proteomes" id="UP000440224">
    <property type="component" value="Unassembled WGS sequence"/>
</dbReference>
<gene>
    <name evidence="2" type="ORF">GF068_43015</name>
</gene>
<dbReference type="Pfam" id="PF14337">
    <property type="entry name" value="Abi_alpha"/>
    <property type="match status" value="1"/>
</dbReference>
<dbReference type="OrthoDB" id="7063390at2"/>
<keyword evidence="3" id="KW-1185">Reference proteome</keyword>
<name>A0A6N7Q2R2_9BACT</name>
<evidence type="ECO:0000256" key="1">
    <source>
        <dbReference type="SAM" id="MobiDB-lite"/>
    </source>
</evidence>
<comment type="caution">
    <text evidence="2">The sequence shown here is derived from an EMBL/GenBank/DDBJ whole genome shotgun (WGS) entry which is preliminary data.</text>
</comment>
<evidence type="ECO:0000313" key="2">
    <source>
        <dbReference type="EMBL" id="MRG98638.1"/>
    </source>
</evidence>
<sequence length="268" mass="29140">MALVDPPRASTRNERESGTDRRSSTGDLLGLAPYGEAVKLGVDRATSGIGQLLTWICKPAAEEIGLLFRDKIRAWRAVNAEKIAKETLRLLLERGDDPAKLAAPPQLVHAILDSGSWTEDELLQRLWAGLLASACNVEGNDNRSQKFVDHLKRLSPAQAKILKFACEMGPKKLTSAGLLYTEDFVVSIECLKTLTALRELEDIDAELDHLRHLGLLMENGGGIPLHSDATNANIAPSALGLYLFARCSGVASARDFYKDVTANPPENS</sequence>
<protein>
    <submittedName>
        <fullName evidence="2">DUF4393 domain-containing protein</fullName>
    </submittedName>
</protein>
<dbReference type="InterPro" id="IPR025506">
    <property type="entry name" value="Abi_alpha"/>
</dbReference>
<dbReference type="AlphaFoldDB" id="A0A6N7Q2R2"/>
<dbReference type="RefSeq" id="WP_153825402.1">
    <property type="nucleotide sequence ID" value="NZ_WJIE01000045.1"/>
</dbReference>
<accession>A0A6N7Q2R2</accession>